<dbReference type="Proteomes" id="UP000887565">
    <property type="component" value="Unplaced"/>
</dbReference>
<evidence type="ECO:0000313" key="4">
    <source>
        <dbReference type="Proteomes" id="UP000887565"/>
    </source>
</evidence>
<dbReference type="SUPFAM" id="SSF54695">
    <property type="entry name" value="POZ domain"/>
    <property type="match status" value="1"/>
</dbReference>
<keyword evidence="2" id="KW-0040">ANK repeat</keyword>
<proteinExistence type="predicted"/>
<reference evidence="5" key="1">
    <citation type="submission" date="2022-11" db="UniProtKB">
        <authorList>
            <consortium name="WormBaseParasite"/>
        </authorList>
    </citation>
    <scope>IDENTIFICATION</scope>
</reference>
<protein>
    <submittedName>
        <fullName evidence="5">BTB domain-containing protein</fullName>
    </submittedName>
</protein>
<dbReference type="AlphaFoldDB" id="A0A915JY43"/>
<sequence>AKCEANTFDGERCLYGALNSEIRNLLRDYKVVSSTIIRRELYPEFLRRLFEFSEFADVCFIVHDRKFFAHKCVLSARSDYFNDMFLDKWLGRREIYIRHELVSPYAFHGLLQFLYQGRVEIHVDYIDDLQRLAKQCKITTLMQRLEEMAYKAQFFECTKPGTKVTNLVIETFDHLELSSDFGILTEEALPLYMSNWIGPSELPFYPEERAPFADVIFCVDGHRFKCHKASFFS</sequence>
<dbReference type="GO" id="GO:0000151">
    <property type="term" value="C:ubiquitin ligase complex"/>
    <property type="evidence" value="ECO:0007669"/>
    <property type="project" value="TreeGrafter"/>
</dbReference>
<dbReference type="Pfam" id="PF00651">
    <property type="entry name" value="BTB"/>
    <property type="match status" value="1"/>
</dbReference>
<dbReference type="SMART" id="SM00225">
    <property type="entry name" value="BTB"/>
    <property type="match status" value="1"/>
</dbReference>
<organism evidence="4 5">
    <name type="scientific">Romanomermis culicivorax</name>
    <name type="common">Nematode worm</name>
    <dbReference type="NCBI Taxonomy" id="13658"/>
    <lineage>
        <taxon>Eukaryota</taxon>
        <taxon>Metazoa</taxon>
        <taxon>Ecdysozoa</taxon>
        <taxon>Nematoda</taxon>
        <taxon>Enoplea</taxon>
        <taxon>Dorylaimia</taxon>
        <taxon>Mermithida</taxon>
        <taxon>Mermithoidea</taxon>
        <taxon>Mermithidae</taxon>
        <taxon>Romanomermis</taxon>
    </lineage>
</organism>
<evidence type="ECO:0000256" key="1">
    <source>
        <dbReference type="ARBA" id="ARBA00022737"/>
    </source>
</evidence>
<dbReference type="PROSITE" id="PS50097">
    <property type="entry name" value="BTB"/>
    <property type="match status" value="1"/>
</dbReference>
<dbReference type="PANTHER" id="PTHR46231">
    <property type="entry name" value="ANKYRIN REPEAT AND BTB/POZ DOMAIN-CONTAINING PROTEIN 1"/>
    <property type="match status" value="1"/>
</dbReference>
<evidence type="ECO:0000256" key="2">
    <source>
        <dbReference type="ARBA" id="ARBA00023043"/>
    </source>
</evidence>
<feature type="domain" description="BTB" evidence="3">
    <location>
        <begin position="56"/>
        <end position="123"/>
    </location>
</feature>
<dbReference type="PANTHER" id="PTHR46231:SF1">
    <property type="entry name" value="ANKYRIN REPEAT AND BTB_POZ DOMAIN-CONTAINING PROTEIN 1"/>
    <property type="match status" value="1"/>
</dbReference>
<dbReference type="InterPro" id="IPR011333">
    <property type="entry name" value="SKP1/BTB/POZ_sf"/>
</dbReference>
<accession>A0A915JY43</accession>
<evidence type="ECO:0000313" key="5">
    <source>
        <dbReference type="WBParaSite" id="nRc.2.0.1.t31008-RA"/>
    </source>
</evidence>
<dbReference type="Gene3D" id="3.30.710.10">
    <property type="entry name" value="Potassium Channel Kv1.1, Chain A"/>
    <property type="match status" value="1"/>
</dbReference>
<dbReference type="InterPro" id="IPR000210">
    <property type="entry name" value="BTB/POZ_dom"/>
</dbReference>
<dbReference type="WBParaSite" id="nRc.2.0.1.t31008-RA">
    <property type="protein sequence ID" value="nRc.2.0.1.t31008-RA"/>
    <property type="gene ID" value="nRc.2.0.1.g31008"/>
</dbReference>
<evidence type="ECO:0000259" key="3">
    <source>
        <dbReference type="PROSITE" id="PS50097"/>
    </source>
</evidence>
<name>A0A915JY43_ROMCU</name>
<dbReference type="GO" id="GO:0005737">
    <property type="term" value="C:cytoplasm"/>
    <property type="evidence" value="ECO:0007669"/>
    <property type="project" value="TreeGrafter"/>
</dbReference>
<keyword evidence="4" id="KW-1185">Reference proteome</keyword>
<keyword evidence="1" id="KW-0677">Repeat</keyword>
<dbReference type="CDD" id="cd18295">
    <property type="entry name" value="BTB1_POZ_ABTB1_BPOZ1"/>
    <property type="match status" value="1"/>
</dbReference>
<dbReference type="InterPro" id="IPR044515">
    <property type="entry name" value="ABTB1"/>
</dbReference>